<accession>A0A8B8BN32</accession>
<dbReference type="Pfam" id="PF20720">
    <property type="entry name" value="nSTAND3"/>
    <property type="match status" value="1"/>
</dbReference>
<keyword evidence="4" id="KW-1185">Reference proteome</keyword>
<dbReference type="InterPro" id="IPR049050">
    <property type="entry name" value="nSTAND3"/>
</dbReference>
<reference evidence="5" key="2">
    <citation type="submission" date="2025-08" db="UniProtKB">
        <authorList>
            <consortium name="RefSeq"/>
        </authorList>
    </citation>
    <scope>IDENTIFICATION</scope>
    <source>
        <tissue evidence="5">Whole sample</tissue>
    </source>
</reference>
<keyword evidence="2" id="KW-1133">Transmembrane helix</keyword>
<dbReference type="InterPro" id="IPR027417">
    <property type="entry name" value="P-loop_NTPase"/>
</dbReference>
<proteinExistence type="predicted"/>
<name>A0A8B8BN32_CRAVI</name>
<keyword evidence="2" id="KW-0472">Membrane</keyword>
<evidence type="ECO:0000256" key="1">
    <source>
        <dbReference type="SAM" id="MobiDB-lite"/>
    </source>
</evidence>
<evidence type="ECO:0000313" key="4">
    <source>
        <dbReference type="Proteomes" id="UP000694844"/>
    </source>
</evidence>
<dbReference type="SUPFAM" id="SSF52540">
    <property type="entry name" value="P-loop containing nucleoside triphosphate hydrolases"/>
    <property type="match status" value="1"/>
</dbReference>
<dbReference type="AlphaFoldDB" id="A0A8B8BN32"/>
<sequence>MFKQRQVHCAVNKTVWDKDKNQFNCPSSINVYHCIQDERNRTGEICIQPVWVQKNYCPEYNTGANALDTVPCNASNGCPDVTFLSNEVYRYPACLNKIYINEISSNVGHVSYWLLIVLPVILALVICILLSAIGLIVWRRKNNCSKKDQDQEIQPLLLKIDFEKLFYKTAAFHEALTFLEKGGRYLFLTGKWGSGKTTLAKNVYTSVTGTPPIIVKDLLQFDVRKNEKPVIFDEAFSTNVSVIQKQLVEKKIKSWCNKIPFIIFILPDSNQYQELITFLPPDENNKRMIDLTNSLTIGDRSQILHAHFQYFFPNKDFSQIEEIISKCNEIYLGYPETYALFCRVKTLQDDTSHLLFCNRPLQHLKLHLQSMLHSKDQDRFCKFLLLVYMSLNEMEIEIHPSNKELNEIIESHKPCAHVKKEEKGKNKKKSIKTEIPDDTVNKESPEASASTSPRLNMSDEFIKSSIPLEFVDKVPDTPNKFRLQHDVIKRMTLIVYGTCHFDKLLEYAKPEDLEGWIEKENIRSPVGEIKPVLKVSDKQWKTYEQKCVNHPP</sequence>
<dbReference type="RefSeq" id="XP_022304259.1">
    <property type="nucleotide sequence ID" value="XM_022448551.1"/>
</dbReference>
<dbReference type="OrthoDB" id="6154478at2759"/>
<evidence type="ECO:0000313" key="5">
    <source>
        <dbReference type="RefSeq" id="XP_022304259.1"/>
    </source>
</evidence>
<keyword evidence="2" id="KW-0812">Transmembrane</keyword>
<dbReference type="GeneID" id="111111523"/>
<feature type="region of interest" description="Disordered" evidence="1">
    <location>
        <begin position="419"/>
        <end position="454"/>
    </location>
</feature>
<feature type="compositionally biased region" description="Basic and acidic residues" evidence="1">
    <location>
        <begin position="431"/>
        <end position="445"/>
    </location>
</feature>
<dbReference type="KEGG" id="cvn:111111523"/>
<evidence type="ECO:0000259" key="3">
    <source>
        <dbReference type="Pfam" id="PF20720"/>
    </source>
</evidence>
<dbReference type="Proteomes" id="UP000694844">
    <property type="component" value="Chromosome 1"/>
</dbReference>
<feature type="domain" description="Novel STAND NTPase 3" evidence="3">
    <location>
        <begin position="166"/>
        <end position="309"/>
    </location>
</feature>
<reference evidence="4" key="1">
    <citation type="submission" date="2024-06" db="UniProtKB">
        <authorList>
            <consortium name="RefSeq"/>
        </authorList>
    </citation>
    <scope>NUCLEOTIDE SEQUENCE [LARGE SCALE GENOMIC DNA]</scope>
</reference>
<feature type="transmembrane region" description="Helical" evidence="2">
    <location>
        <begin position="112"/>
        <end position="138"/>
    </location>
</feature>
<gene>
    <name evidence="5" type="primary">LOC111111523</name>
</gene>
<organism evidence="4 5">
    <name type="scientific">Crassostrea virginica</name>
    <name type="common">Eastern oyster</name>
    <dbReference type="NCBI Taxonomy" id="6565"/>
    <lineage>
        <taxon>Eukaryota</taxon>
        <taxon>Metazoa</taxon>
        <taxon>Spiralia</taxon>
        <taxon>Lophotrochozoa</taxon>
        <taxon>Mollusca</taxon>
        <taxon>Bivalvia</taxon>
        <taxon>Autobranchia</taxon>
        <taxon>Pteriomorphia</taxon>
        <taxon>Ostreida</taxon>
        <taxon>Ostreoidea</taxon>
        <taxon>Ostreidae</taxon>
        <taxon>Crassostrea</taxon>
    </lineage>
</organism>
<evidence type="ECO:0000256" key="2">
    <source>
        <dbReference type="SAM" id="Phobius"/>
    </source>
</evidence>
<protein>
    <submittedName>
        <fullName evidence="5">Uncharacterized protein LOC111111523</fullName>
    </submittedName>
</protein>